<dbReference type="Pfam" id="PF01446">
    <property type="entry name" value="Rep_1"/>
    <property type="match status" value="1"/>
</dbReference>
<evidence type="ECO:0000256" key="1">
    <source>
        <dbReference type="ARBA" id="ARBA00008909"/>
    </source>
</evidence>
<dbReference type="EMBL" id="CP095345">
    <property type="protein sequence ID" value="XAG63702.1"/>
    <property type="molecule type" value="Genomic_DNA"/>
</dbReference>
<name>A0AAU6TQ09_UNCXX</name>
<protein>
    <submittedName>
        <fullName evidence="3">Protein rep</fullName>
    </submittedName>
</protein>
<dbReference type="InterPro" id="IPR000989">
    <property type="entry name" value="Rep"/>
</dbReference>
<geneLocation type="plasmid" evidence="3">
    <name>pSP19V00046-2</name>
</geneLocation>
<keyword evidence="2" id="KW-0235">DNA replication</keyword>
<gene>
    <name evidence="3" type="ORF">MRL64_19260</name>
</gene>
<accession>A0AAU6TQ09</accession>
<dbReference type="GO" id="GO:0006260">
    <property type="term" value="P:DNA replication"/>
    <property type="evidence" value="ECO:0007669"/>
    <property type="project" value="UniProtKB-KW"/>
</dbReference>
<proteinExistence type="inferred from homology"/>
<organism evidence="3">
    <name type="scientific">bacterium 19MO02SH05</name>
    <dbReference type="NCBI Taxonomy" id="2920696"/>
    <lineage>
        <taxon>Bacteria</taxon>
    </lineage>
</organism>
<sequence>MSDDNFGCNPSLAVSHALPAQRGGHVELPELGAPLGIVTKTSSPPSKHPELQAVFDTQTGEITPVEPAAHNGFFVSKYKNSYDPNQGRSKRYALKSVVNDLMPGSRTSKCMRYRAPDPLTGSLRPVEILKSAEHGKVFYQGLMACGSVWHCPVCAAKIAERRRIELKEALDSAKEKGYKSHFVTLTFPHGISDDLNDILSKMRNAYRRLSSGKNAIKSLIKRVDENNQIHGFIRAVEVTHGKNGFHPHIHMIVFTNDGITSSALEIFYKKAWKNACINSGLPEPNQHGCTVKDGSYASDYVSKWGIEDEMTKANAKTTKRKGLTPWGLLQASLLGNDEEYPAEKANALFLVYANAFSGQRQLYWSNGLRKLLHISREESDETIVSKPDDVRSYLLAQVTLQQWKAVLLLKQESNLLGVAESNPLAISPFLESITQQAIEYCGRRRDLGGGASKRELLKT</sequence>
<evidence type="ECO:0000256" key="2">
    <source>
        <dbReference type="ARBA" id="ARBA00022705"/>
    </source>
</evidence>
<dbReference type="GO" id="GO:0003677">
    <property type="term" value="F:DNA binding"/>
    <property type="evidence" value="ECO:0007669"/>
    <property type="project" value="InterPro"/>
</dbReference>
<reference evidence="3" key="1">
    <citation type="submission" date="2022-03" db="EMBL/GenBank/DDBJ databases">
        <title>Sea Food Isolates.</title>
        <authorList>
            <person name="Li c."/>
        </authorList>
    </citation>
    <scope>NUCLEOTIDE SEQUENCE</scope>
    <source>
        <strain evidence="3">19MO02SH05</strain>
        <plasmid evidence="3">pSP19V00046-2</plasmid>
    </source>
</reference>
<comment type="similarity">
    <text evidence="1">Belongs to the Gram-positive plasmids replication protein type 1 family.</text>
</comment>
<dbReference type="AlphaFoldDB" id="A0AAU6TQ09"/>
<keyword evidence="3" id="KW-0614">Plasmid</keyword>
<evidence type="ECO:0000313" key="3">
    <source>
        <dbReference type="EMBL" id="XAG63702.1"/>
    </source>
</evidence>